<gene>
    <name evidence="1" type="ORF">SIN8267_01892</name>
</gene>
<evidence type="ECO:0008006" key="3">
    <source>
        <dbReference type="Google" id="ProtNLM"/>
    </source>
</evidence>
<name>A0ABN8EJD7_9GAMM</name>
<protein>
    <recommendedName>
        <fullName evidence="3">Bacterial surface antigen (D15) domain-containing protein</fullName>
    </recommendedName>
</protein>
<dbReference type="Proteomes" id="UP000838100">
    <property type="component" value="Unassembled WGS sequence"/>
</dbReference>
<reference evidence="1" key="1">
    <citation type="submission" date="2021-12" db="EMBL/GenBank/DDBJ databases">
        <authorList>
            <person name="Rodrigo-Torres L."/>
            <person name="Arahal R. D."/>
            <person name="Lucena T."/>
        </authorList>
    </citation>
    <scope>NUCLEOTIDE SEQUENCE</scope>
    <source>
        <strain evidence="1">CECT 8267</strain>
    </source>
</reference>
<evidence type="ECO:0000313" key="2">
    <source>
        <dbReference type="Proteomes" id="UP000838100"/>
    </source>
</evidence>
<accession>A0ABN8EJD7</accession>
<comment type="caution">
    <text evidence="1">The sequence shown here is derived from an EMBL/GenBank/DDBJ whole genome shotgun (WGS) entry which is preliminary data.</text>
</comment>
<proteinExistence type="predicted"/>
<dbReference type="EMBL" id="CAKLPX010000002">
    <property type="protein sequence ID" value="CAH0991778.1"/>
    <property type="molecule type" value="Genomic_DNA"/>
</dbReference>
<keyword evidence="2" id="KW-1185">Reference proteome</keyword>
<organism evidence="1 2">
    <name type="scientific">Sinobacterium norvegicum</name>
    <dbReference type="NCBI Taxonomy" id="1641715"/>
    <lineage>
        <taxon>Bacteria</taxon>
        <taxon>Pseudomonadati</taxon>
        <taxon>Pseudomonadota</taxon>
        <taxon>Gammaproteobacteria</taxon>
        <taxon>Cellvibrionales</taxon>
        <taxon>Spongiibacteraceae</taxon>
        <taxon>Sinobacterium</taxon>
    </lineage>
</organism>
<sequence length="259" mass="29344">MSAEDGETATLTSPHFALSNYFGSGFYASSTGELAVINMPFEYQPKHQKSQHKYRIRMPVSVGFYDYNFEEIDDVKLPSSVSALSLTLGLEFDRWLTPNLKLVPFFDVGYSRNSRIDESAFLYALGASTYYSFSGWQQQHSWMTRVQRAGYKTDREGVSDGFASIETGVDLIMPGRFTLAEQTFFVSLYSIAYVYLLDVDFIPEKFAGGDEAHAIELGFTIGREKPFNFFGLDVERLGLGIRHSNDLDVLRFAFNYPLD</sequence>
<evidence type="ECO:0000313" key="1">
    <source>
        <dbReference type="EMBL" id="CAH0991778.1"/>
    </source>
</evidence>